<sequence>MKSETKRLRPYIDAVCRYIDTPAIWPQFARLPSEIRCVVWNLATPGRIVNIHRKLLAPDHGHAYEFEPASAPPITARINRESGDAACRTGKLFPIRNVEKRKFNSVYESLPPRFETQWGWFDPDRDNLRLPIYWKFMGSSGGLFVKALSKLYGATQHVVLRIFNGPNLEPNYWREKLFSPRIFPNLESVKFIASTYQLKGRSDPMLESRLFGCSRDESILVIANDTAATDNLMCKLCKGHASDELDKLEAGLTEAMNREWIRNADEDQSSTRFSLNGHKTTSCML</sequence>
<reference evidence="2" key="1">
    <citation type="submission" date="2023-10" db="EMBL/GenBank/DDBJ databases">
        <authorList>
            <person name="Hackl T."/>
        </authorList>
    </citation>
    <scope>NUCLEOTIDE SEQUENCE</scope>
</reference>
<gene>
    <name evidence="2" type="ORF">KHLLAP_LOCUS3006</name>
</gene>
<dbReference type="Pfam" id="PF20150">
    <property type="entry name" value="2EXR"/>
    <property type="match status" value="1"/>
</dbReference>
<evidence type="ECO:0000259" key="1">
    <source>
        <dbReference type="Pfam" id="PF20150"/>
    </source>
</evidence>
<dbReference type="InterPro" id="IPR045518">
    <property type="entry name" value="2EXR"/>
</dbReference>
<dbReference type="Proteomes" id="UP001295740">
    <property type="component" value="Unassembled WGS sequence"/>
</dbReference>
<accession>A0AAI8V7P9</accession>
<protein>
    <submittedName>
        <fullName evidence="2">Uu.00g099320.m01.CDS01</fullName>
    </submittedName>
</protein>
<name>A0AAI8V7P9_9PEZI</name>
<proteinExistence type="predicted"/>
<comment type="caution">
    <text evidence="2">The sequence shown here is derived from an EMBL/GenBank/DDBJ whole genome shotgun (WGS) entry which is preliminary data.</text>
</comment>
<dbReference type="EMBL" id="CAUWAG010000004">
    <property type="protein sequence ID" value="CAJ2502538.1"/>
    <property type="molecule type" value="Genomic_DNA"/>
</dbReference>
<feature type="domain" description="2EXR" evidence="1">
    <location>
        <begin position="26"/>
        <end position="127"/>
    </location>
</feature>
<organism evidence="2 3">
    <name type="scientific">Anthostomella pinea</name>
    <dbReference type="NCBI Taxonomy" id="933095"/>
    <lineage>
        <taxon>Eukaryota</taxon>
        <taxon>Fungi</taxon>
        <taxon>Dikarya</taxon>
        <taxon>Ascomycota</taxon>
        <taxon>Pezizomycotina</taxon>
        <taxon>Sordariomycetes</taxon>
        <taxon>Xylariomycetidae</taxon>
        <taxon>Xylariales</taxon>
        <taxon>Xylariaceae</taxon>
        <taxon>Anthostomella</taxon>
    </lineage>
</organism>
<evidence type="ECO:0000313" key="2">
    <source>
        <dbReference type="EMBL" id="CAJ2502538.1"/>
    </source>
</evidence>
<evidence type="ECO:0000313" key="3">
    <source>
        <dbReference type="Proteomes" id="UP001295740"/>
    </source>
</evidence>
<keyword evidence="3" id="KW-1185">Reference proteome</keyword>
<dbReference type="AlphaFoldDB" id="A0AAI8V7P9"/>